<accession>A0ABS1LC45</accession>
<evidence type="ECO:0000313" key="3">
    <source>
        <dbReference type="EMBL" id="MBL0749265.1"/>
    </source>
</evidence>
<protein>
    <submittedName>
        <fullName evidence="3">Uncharacterized protein</fullName>
    </submittedName>
</protein>
<keyword evidence="2" id="KW-1133">Transmembrane helix</keyword>
<gene>
    <name evidence="3" type="ORF">JI751_16715</name>
</gene>
<evidence type="ECO:0000313" key="4">
    <source>
        <dbReference type="Proteomes" id="UP000636918"/>
    </source>
</evidence>
<name>A0ABS1LC45_9ACTN</name>
<evidence type="ECO:0000256" key="1">
    <source>
        <dbReference type="SAM" id="MobiDB-lite"/>
    </source>
</evidence>
<keyword evidence="4" id="KW-1185">Reference proteome</keyword>
<feature type="transmembrane region" description="Helical" evidence="2">
    <location>
        <begin position="44"/>
        <end position="65"/>
    </location>
</feature>
<dbReference type="RefSeq" id="WP_201939081.1">
    <property type="nucleotide sequence ID" value="NZ_JAERSG010000005.1"/>
</dbReference>
<proteinExistence type="predicted"/>
<organism evidence="3 4">
    <name type="scientific">Nocardioides baculatus</name>
    <dbReference type="NCBI Taxonomy" id="2801337"/>
    <lineage>
        <taxon>Bacteria</taxon>
        <taxon>Bacillati</taxon>
        <taxon>Actinomycetota</taxon>
        <taxon>Actinomycetes</taxon>
        <taxon>Propionibacteriales</taxon>
        <taxon>Nocardioidaceae</taxon>
        <taxon>Nocardioides</taxon>
    </lineage>
</organism>
<feature type="transmembrane region" description="Helical" evidence="2">
    <location>
        <begin position="141"/>
        <end position="164"/>
    </location>
</feature>
<feature type="region of interest" description="Disordered" evidence="1">
    <location>
        <begin position="67"/>
        <end position="93"/>
    </location>
</feature>
<evidence type="ECO:0000256" key="2">
    <source>
        <dbReference type="SAM" id="Phobius"/>
    </source>
</evidence>
<feature type="transmembrane region" description="Helical" evidence="2">
    <location>
        <begin position="233"/>
        <end position="254"/>
    </location>
</feature>
<reference evidence="3 4" key="1">
    <citation type="submission" date="2021-01" db="EMBL/GenBank/DDBJ databases">
        <title>Genome seq and assembly of Nocardiodes sp. G10.</title>
        <authorList>
            <person name="Chhetri G."/>
        </authorList>
    </citation>
    <scope>NUCLEOTIDE SEQUENCE [LARGE SCALE GENOMIC DNA]</scope>
    <source>
        <strain evidence="3 4">G10</strain>
    </source>
</reference>
<dbReference type="Proteomes" id="UP000636918">
    <property type="component" value="Unassembled WGS sequence"/>
</dbReference>
<feature type="transmembrane region" description="Helical" evidence="2">
    <location>
        <begin position="102"/>
        <end position="121"/>
    </location>
</feature>
<feature type="transmembrane region" description="Helical" evidence="2">
    <location>
        <begin position="185"/>
        <end position="208"/>
    </location>
</feature>
<keyword evidence="2" id="KW-0812">Transmembrane</keyword>
<dbReference type="EMBL" id="JAERSG010000005">
    <property type="protein sequence ID" value="MBL0749265.1"/>
    <property type="molecule type" value="Genomic_DNA"/>
</dbReference>
<comment type="caution">
    <text evidence="3">The sequence shown here is derived from an EMBL/GenBank/DDBJ whole genome shotgun (WGS) entry which is preliminary data.</text>
</comment>
<keyword evidence="2" id="KW-0472">Membrane</keyword>
<sequence length="269" mass="28792">MADERAEARRANRRRVVGHHVIWAVSAVGAVIAAWATTGTIGEAAFWAPCAVGIGFGAAGTTWAVTAGEVTREERPRGTPHPRSRRARGETPPRELAPPWRWPMVLAYAVPVPVAMVVAPYARGAEDPHVLAAVQPFAVLIGWLCGLLVFLFVQLFRLVLAGVVGFGRPLATGEVEGEDVPRAWFVGPFVGTASLLALPLVLVGPLAYESPYRRDVLPLLGVVRDGVDVDHPILLGMSQVATWAIVLGLLAGWLTHRTVGARAVASYRE</sequence>
<feature type="transmembrane region" description="Helical" evidence="2">
    <location>
        <begin position="21"/>
        <end position="38"/>
    </location>
</feature>